<evidence type="ECO:0000313" key="2">
    <source>
        <dbReference type="EMBL" id="ETV83313.1"/>
    </source>
</evidence>
<dbReference type="STRING" id="112090.W4GWL7"/>
<name>W4GWL7_APHAT</name>
<feature type="domain" description="WRKY19-like zinc finger" evidence="1">
    <location>
        <begin position="161"/>
        <end position="184"/>
    </location>
</feature>
<dbReference type="PANTHER" id="PTHR31827">
    <property type="entry name" value="EMB|CAB89363.1"/>
    <property type="match status" value="1"/>
</dbReference>
<accession>W4GWL7</accession>
<dbReference type="InterPro" id="IPR056866">
    <property type="entry name" value="Znf_WRKY19"/>
</dbReference>
<dbReference type="GeneID" id="20806064"/>
<dbReference type="Pfam" id="PF24906">
    <property type="entry name" value="Zf_WRKY19"/>
    <property type="match status" value="1"/>
</dbReference>
<proteinExistence type="predicted"/>
<reference evidence="2" key="1">
    <citation type="submission" date="2013-12" db="EMBL/GenBank/DDBJ databases">
        <title>The Genome Sequence of Aphanomyces astaci APO3.</title>
        <authorList>
            <consortium name="The Broad Institute Genomics Platform"/>
            <person name="Russ C."/>
            <person name="Tyler B."/>
            <person name="van West P."/>
            <person name="Dieguez-Uribeondo J."/>
            <person name="Young S.K."/>
            <person name="Zeng Q."/>
            <person name="Gargeya S."/>
            <person name="Fitzgerald M."/>
            <person name="Abouelleil A."/>
            <person name="Alvarado L."/>
            <person name="Chapman S.B."/>
            <person name="Gainer-Dewar J."/>
            <person name="Goldberg J."/>
            <person name="Griggs A."/>
            <person name="Gujja S."/>
            <person name="Hansen M."/>
            <person name="Howarth C."/>
            <person name="Imamovic A."/>
            <person name="Ireland A."/>
            <person name="Larimer J."/>
            <person name="McCowan C."/>
            <person name="Murphy C."/>
            <person name="Pearson M."/>
            <person name="Poon T.W."/>
            <person name="Priest M."/>
            <person name="Roberts A."/>
            <person name="Saif S."/>
            <person name="Shea T."/>
            <person name="Sykes S."/>
            <person name="Wortman J."/>
            <person name="Nusbaum C."/>
            <person name="Birren B."/>
        </authorList>
    </citation>
    <scope>NUCLEOTIDE SEQUENCE [LARGE SCALE GENOMIC DNA]</scope>
    <source>
        <strain evidence="2">APO3</strain>
    </source>
</reference>
<protein>
    <recommendedName>
        <fullName evidence="1">WRKY19-like zinc finger domain-containing protein</fullName>
    </recommendedName>
</protein>
<dbReference type="EMBL" id="KI913120">
    <property type="protein sequence ID" value="ETV83313.1"/>
    <property type="molecule type" value="Genomic_DNA"/>
</dbReference>
<dbReference type="OrthoDB" id="77038at2759"/>
<dbReference type="PANTHER" id="PTHR31827:SF1">
    <property type="entry name" value="EMB|CAB89363.1"/>
    <property type="match status" value="1"/>
</dbReference>
<dbReference type="AlphaFoldDB" id="W4GWL7"/>
<evidence type="ECO:0000259" key="1">
    <source>
        <dbReference type="Pfam" id="PF24906"/>
    </source>
</evidence>
<organism evidence="2">
    <name type="scientific">Aphanomyces astaci</name>
    <name type="common">Crayfish plague agent</name>
    <dbReference type="NCBI Taxonomy" id="112090"/>
    <lineage>
        <taxon>Eukaryota</taxon>
        <taxon>Sar</taxon>
        <taxon>Stramenopiles</taxon>
        <taxon>Oomycota</taxon>
        <taxon>Saprolegniomycetes</taxon>
        <taxon>Saprolegniales</taxon>
        <taxon>Verrucalvaceae</taxon>
        <taxon>Aphanomyces</taxon>
    </lineage>
</organism>
<gene>
    <name evidence="2" type="ORF">H257_04068</name>
</gene>
<dbReference type="VEuPathDB" id="FungiDB:H257_04068"/>
<sequence>MFGSRTTATVAIVSLDTFQHESEYLDNFVGGNYFEAPVTLSVDSLPLLLDQRYDHGVVVRTDTVSTILDSIPCALWGHPFVWTNDALAYDSTDALVASIDLADISCLLPELTNTCGEDGCHQHIQFARGYCRLHGGKKLCSELRCAKRPQRGGRCYNHGGGTRCIAHGCTKGAQARSLCKAHGGKIKCSESGCQKTSQGHGLCRSHGGGKRCIFPHCEKGVQQGYYCTPHIPKSQNKRS</sequence>
<dbReference type="RefSeq" id="XP_009826743.1">
    <property type="nucleotide sequence ID" value="XM_009828441.1"/>
</dbReference>